<dbReference type="SUPFAM" id="SSF48173">
    <property type="entry name" value="Cryptochrome/photolyase FAD-binding domain"/>
    <property type="match status" value="1"/>
</dbReference>
<dbReference type="AlphaFoldDB" id="A0A1X1ES53"/>
<feature type="binding site" evidence="14">
    <location>
        <begin position="376"/>
        <end position="378"/>
    </location>
    <ligand>
        <name>FAD</name>
        <dbReference type="ChEBI" id="CHEBI:57692"/>
    </ligand>
</feature>
<dbReference type="InterPro" id="IPR014729">
    <property type="entry name" value="Rossmann-like_a/b/a_fold"/>
</dbReference>
<feature type="binding site" evidence="14">
    <location>
        <position position="275"/>
    </location>
    <ligand>
        <name>FAD</name>
        <dbReference type="ChEBI" id="CHEBI:57692"/>
    </ligand>
</feature>
<feature type="binding site" evidence="14">
    <location>
        <begin position="278"/>
        <end position="285"/>
    </location>
    <ligand>
        <name>FAD</name>
        <dbReference type="ChEBI" id="CHEBI:57692"/>
    </ligand>
</feature>
<evidence type="ECO:0000313" key="19">
    <source>
        <dbReference type="Proteomes" id="UP000193749"/>
    </source>
</evidence>
<evidence type="ECO:0000256" key="12">
    <source>
        <dbReference type="ARBA" id="ARBA00059220"/>
    </source>
</evidence>
<evidence type="ECO:0000256" key="2">
    <source>
        <dbReference type="ARBA" id="ARBA00005862"/>
    </source>
</evidence>
<dbReference type="Gene3D" id="3.40.50.620">
    <property type="entry name" value="HUPs"/>
    <property type="match status" value="1"/>
</dbReference>
<dbReference type="Pfam" id="PF00875">
    <property type="entry name" value="DNA_photolyase"/>
    <property type="match status" value="1"/>
</dbReference>
<dbReference type="InterPro" id="IPR002081">
    <property type="entry name" value="Cryptochrome/DNA_photolyase_1"/>
</dbReference>
<dbReference type="PRINTS" id="PR00147">
    <property type="entry name" value="DNAPHOTLYASE"/>
</dbReference>
<sequence length="475" mass="54555">MTTHLVWLRNDLRINDNSALYAACRDTNAQVIALFIATPGQWQQHHMAPKQAMFIYQNLCLLQTSLAERGIRLHYHQCDDFAASVDYLAEFCQQHKVDQLFYNYQYEINERQRDAVAEKRLDDQGVICQGFDDSLLLPPGSVQTGNNTMFKVFTPFSKAFVRRLHQGLPECHIAPRAREGAPVNAGKKIPAFDYPMDAIDETLFPPGEDAALKQLRHFAQQSVVDYATERDKPAVDGTSRLSVYLATGVLSPRQCLHRILKQHPDALDGGKAFVWLNELIWREFYRHLMVAFPALCKHQPFVGWTRNVRWQENQAHFSAWQQGNTGYPIVDAAMRQLNALGWMHNRLRMIVASFLVKDLLIDWHEGERYFMQQLIDGDLAANNGGWQWAASTGTDAAPYFRIFNPTTQGERFDKQGEFIRQWLPELASVPDAHIHQPHLWAQKNNKTLDYPEPIVEHKDARKKTLDAFERARSAA</sequence>
<dbReference type="RefSeq" id="WP_084873506.1">
    <property type="nucleotide sequence ID" value="NZ_JAGGMY010000001.1"/>
</dbReference>
<evidence type="ECO:0000256" key="8">
    <source>
        <dbReference type="ARBA" id="ARBA00022991"/>
    </source>
</evidence>
<dbReference type="Gene3D" id="1.25.40.80">
    <property type="match status" value="1"/>
</dbReference>
<comment type="catalytic activity">
    <reaction evidence="11">
        <text>cyclobutadipyrimidine (in DNA) = 2 pyrimidine residues (in DNA).</text>
        <dbReference type="EC" id="4.1.99.3"/>
    </reaction>
</comment>
<evidence type="ECO:0000256" key="13">
    <source>
        <dbReference type="ARBA" id="ARBA00083107"/>
    </source>
</evidence>
<dbReference type="FunFam" id="1.10.579.10:FF:000003">
    <property type="entry name" value="Deoxyribodipyrimidine photo-lyase"/>
    <property type="match status" value="1"/>
</dbReference>
<evidence type="ECO:0000256" key="6">
    <source>
        <dbReference type="ARBA" id="ARBA00022630"/>
    </source>
</evidence>
<dbReference type="InterPro" id="IPR005101">
    <property type="entry name" value="Cryptochr/Photolyase_FAD-bd"/>
</dbReference>
<evidence type="ECO:0000313" key="18">
    <source>
        <dbReference type="EMBL" id="ORM92840.1"/>
    </source>
</evidence>
<keyword evidence="6 14" id="KW-0285">Flavoprotein</keyword>
<comment type="caution">
    <text evidence="18">The sequence shown here is derived from an EMBL/GenBank/DDBJ whole genome shotgun (WGS) entry which is preliminary data.</text>
</comment>
<dbReference type="Pfam" id="PF03441">
    <property type="entry name" value="FAD_binding_7"/>
    <property type="match status" value="1"/>
</dbReference>
<dbReference type="STRING" id="55209.HA50_05545"/>
<dbReference type="GO" id="GO:0003904">
    <property type="term" value="F:deoxyribodipyrimidine photo-lyase activity"/>
    <property type="evidence" value="ECO:0007669"/>
    <property type="project" value="UniProtKB-EC"/>
</dbReference>
<name>A0A1X1ES53_PANCY</name>
<organism evidence="18 19">
    <name type="scientific">Pantoea cypripedii</name>
    <name type="common">Pectobacterium cypripedii</name>
    <name type="synonym">Erwinia cypripedii</name>
    <dbReference type="NCBI Taxonomy" id="55209"/>
    <lineage>
        <taxon>Bacteria</taxon>
        <taxon>Pseudomonadati</taxon>
        <taxon>Pseudomonadota</taxon>
        <taxon>Gammaproteobacteria</taxon>
        <taxon>Enterobacterales</taxon>
        <taxon>Erwiniaceae</taxon>
        <taxon>Pantoea</taxon>
    </lineage>
</organism>
<feature type="site" description="Electron transfer via tryptophanyl radical" evidence="15">
    <location>
        <position position="363"/>
    </location>
</feature>
<dbReference type="EMBL" id="MLJI01000001">
    <property type="protein sequence ID" value="ORM92840.1"/>
    <property type="molecule type" value="Genomic_DNA"/>
</dbReference>
<feature type="site" description="Electron transfer via tryptophanyl radical" evidence="15">
    <location>
        <position position="386"/>
    </location>
</feature>
<evidence type="ECO:0000256" key="7">
    <source>
        <dbReference type="ARBA" id="ARBA00022827"/>
    </source>
</evidence>
<dbReference type="GO" id="GO:0000719">
    <property type="term" value="P:photoreactive repair"/>
    <property type="evidence" value="ECO:0007669"/>
    <property type="project" value="UniProtKB-ARBA"/>
</dbReference>
<comment type="subunit">
    <text evidence="3">Monomer.</text>
</comment>
<dbReference type="SUPFAM" id="SSF52425">
    <property type="entry name" value="Cryptochrome/photolyase, N-terminal domain"/>
    <property type="match status" value="1"/>
</dbReference>
<keyword evidence="7 14" id="KW-0274">FAD</keyword>
<evidence type="ECO:0000256" key="9">
    <source>
        <dbReference type="ARBA" id="ARBA00023239"/>
    </source>
</evidence>
<comment type="similarity">
    <text evidence="16">Belongs to the DNA photolyase family.</text>
</comment>
<evidence type="ECO:0000256" key="11">
    <source>
        <dbReference type="ARBA" id="ARBA00033999"/>
    </source>
</evidence>
<evidence type="ECO:0000256" key="5">
    <source>
        <dbReference type="ARBA" id="ARBA00014046"/>
    </source>
</evidence>
<evidence type="ECO:0000256" key="16">
    <source>
        <dbReference type="RuleBase" id="RU004182"/>
    </source>
</evidence>
<dbReference type="InterPro" id="IPR036134">
    <property type="entry name" value="Crypto/Photolyase_FAD-like_sf"/>
</dbReference>
<accession>A0A1X1ES53</accession>
<dbReference type="EC" id="4.1.99.3" evidence="4"/>
<dbReference type="GO" id="GO:0009416">
    <property type="term" value="P:response to light stimulus"/>
    <property type="evidence" value="ECO:0007669"/>
    <property type="project" value="TreeGrafter"/>
</dbReference>
<dbReference type="InterPro" id="IPR018394">
    <property type="entry name" value="DNA_photolyase_1_CS_C"/>
</dbReference>
<evidence type="ECO:0000256" key="15">
    <source>
        <dbReference type="PIRSR" id="PIRSR602081-2"/>
    </source>
</evidence>
<dbReference type="InterPro" id="IPR006050">
    <property type="entry name" value="DNA_photolyase_N"/>
</dbReference>
<gene>
    <name evidence="18" type="ORF">HA50_05545</name>
</gene>
<comment type="similarity">
    <text evidence="2">Belongs to the DNA photolyase class-1 family.</text>
</comment>
<comment type="function">
    <text evidence="12">Involved in repair of UV radiation-induced DNA damage. Catalyzes the light-dependent monomerization (300-600 nm) of cyclobutyl pyrimidine dimers (in cis-syn configuration), which are formed between adjacent bases on the same DNA strand upon exposure to ultraviolet radiation.</text>
</comment>
<protein>
    <recommendedName>
        <fullName evidence="5">Deoxyribodipyrimidine photo-lyase</fullName>
        <ecNumber evidence="4">4.1.99.3</ecNumber>
    </recommendedName>
    <alternativeName>
        <fullName evidence="10">DNA photolyase</fullName>
    </alternativeName>
    <alternativeName>
        <fullName evidence="13">Photoreactivating enzyme</fullName>
    </alternativeName>
</protein>
<feature type="site" description="Electron transfer via tryptophanyl radical" evidence="15">
    <location>
        <position position="310"/>
    </location>
</feature>
<keyword evidence="9 18" id="KW-0456">Lyase</keyword>
<evidence type="ECO:0000256" key="4">
    <source>
        <dbReference type="ARBA" id="ARBA00013149"/>
    </source>
</evidence>
<dbReference type="GO" id="GO:0071949">
    <property type="term" value="F:FAD binding"/>
    <property type="evidence" value="ECO:0007669"/>
    <property type="project" value="TreeGrafter"/>
</dbReference>
<comment type="cofactor">
    <cofactor evidence="1">
        <name>(6R)-5,10-methylene-5,6,7,8-tetrahydrofolate</name>
        <dbReference type="ChEBI" id="CHEBI:15636"/>
    </cofactor>
</comment>
<comment type="cofactor">
    <cofactor evidence="14">
        <name>FAD</name>
        <dbReference type="ChEBI" id="CHEBI:57692"/>
    </cofactor>
    <text evidence="14">Binds 1 FAD per subunit.</text>
</comment>
<evidence type="ECO:0000256" key="3">
    <source>
        <dbReference type="ARBA" id="ARBA00011245"/>
    </source>
</evidence>
<feature type="domain" description="Photolyase/cryptochrome alpha/beta" evidence="17">
    <location>
        <begin position="2"/>
        <end position="136"/>
    </location>
</feature>
<dbReference type="PROSITE" id="PS51645">
    <property type="entry name" value="PHR_CRY_ALPHA_BETA"/>
    <property type="match status" value="1"/>
</dbReference>
<dbReference type="Proteomes" id="UP000193749">
    <property type="component" value="Unassembled WGS sequence"/>
</dbReference>
<proteinExistence type="inferred from homology"/>
<dbReference type="PANTHER" id="PTHR11455">
    <property type="entry name" value="CRYPTOCHROME"/>
    <property type="match status" value="1"/>
</dbReference>
<dbReference type="OrthoDB" id="9772484at2"/>
<dbReference type="NCBIfam" id="NF007955">
    <property type="entry name" value="PRK10674.1"/>
    <property type="match status" value="1"/>
</dbReference>
<keyword evidence="8 16" id="KW-0157">Chromophore</keyword>
<feature type="binding site" evidence="14">
    <location>
        <position position="226"/>
    </location>
    <ligand>
        <name>FAD</name>
        <dbReference type="ChEBI" id="CHEBI:57692"/>
    </ligand>
</feature>
<keyword evidence="19" id="KW-1185">Reference proteome</keyword>
<dbReference type="InterPro" id="IPR036155">
    <property type="entry name" value="Crypto/Photolyase_N_sf"/>
</dbReference>
<dbReference type="Gene3D" id="1.10.579.10">
    <property type="entry name" value="DNA Cyclobutane Dipyrimidine Photolyase, subunit A, domain 3"/>
    <property type="match status" value="1"/>
</dbReference>
<evidence type="ECO:0000256" key="1">
    <source>
        <dbReference type="ARBA" id="ARBA00001932"/>
    </source>
</evidence>
<evidence type="ECO:0000259" key="17">
    <source>
        <dbReference type="PROSITE" id="PS51645"/>
    </source>
</evidence>
<dbReference type="PROSITE" id="PS00394">
    <property type="entry name" value="DNA_PHOTOLYASES_1_1"/>
    <property type="match status" value="1"/>
</dbReference>
<dbReference type="PANTHER" id="PTHR11455:SF9">
    <property type="entry name" value="CRYPTOCHROME CIRCADIAN CLOCK 5 ISOFORM X1"/>
    <property type="match status" value="1"/>
</dbReference>
<evidence type="ECO:0000256" key="10">
    <source>
        <dbReference type="ARBA" id="ARBA00031671"/>
    </source>
</evidence>
<feature type="binding site" evidence="14">
    <location>
        <begin position="238"/>
        <end position="242"/>
    </location>
    <ligand>
        <name>FAD</name>
        <dbReference type="ChEBI" id="CHEBI:57692"/>
    </ligand>
</feature>
<reference evidence="18 19" key="1">
    <citation type="journal article" date="2017" name="Antonie Van Leeuwenhoek">
        <title>Phylogenomic resolution of the bacterial genus Pantoea and its relationship with Erwinia and Tatumella.</title>
        <authorList>
            <person name="Palmer M."/>
            <person name="Steenkamp E.T."/>
            <person name="Coetzee M.P."/>
            <person name="Chan W.Y."/>
            <person name="van Zyl E."/>
            <person name="De Maayer P."/>
            <person name="Coutinho T.A."/>
            <person name="Blom J."/>
            <person name="Smits T.H."/>
            <person name="Duffy B."/>
            <person name="Venter S.N."/>
        </authorList>
    </citation>
    <scope>NUCLEOTIDE SEQUENCE [LARGE SCALE GENOMIC DNA]</scope>
    <source>
        <strain evidence="18 19">LMG 2657</strain>
    </source>
</reference>
<evidence type="ECO:0000256" key="14">
    <source>
        <dbReference type="PIRSR" id="PIRSR602081-1"/>
    </source>
</evidence>
<dbReference type="GO" id="GO:0003677">
    <property type="term" value="F:DNA binding"/>
    <property type="evidence" value="ECO:0007669"/>
    <property type="project" value="TreeGrafter"/>
</dbReference>